<evidence type="ECO:0000256" key="1">
    <source>
        <dbReference type="ARBA" id="ARBA00004123"/>
    </source>
</evidence>
<gene>
    <name evidence="5" type="ORF">SMTD_LOCUS12094</name>
</gene>
<evidence type="ECO:0000313" key="5">
    <source>
        <dbReference type="EMBL" id="VDP60040.1"/>
    </source>
</evidence>
<evidence type="ECO:0000313" key="6">
    <source>
        <dbReference type="Proteomes" id="UP000269396"/>
    </source>
</evidence>
<dbReference type="GO" id="GO:0030896">
    <property type="term" value="C:checkpoint clamp complex"/>
    <property type="evidence" value="ECO:0007669"/>
    <property type="project" value="InterPro"/>
</dbReference>
<dbReference type="GO" id="GO:0000724">
    <property type="term" value="P:double-strand break repair via homologous recombination"/>
    <property type="evidence" value="ECO:0007669"/>
    <property type="project" value="TreeGrafter"/>
</dbReference>
<keyword evidence="2" id="KW-0539">Nucleus</keyword>
<evidence type="ECO:0000259" key="4">
    <source>
        <dbReference type="Pfam" id="PF23309"/>
    </source>
</evidence>
<evidence type="ECO:0000256" key="2">
    <source>
        <dbReference type="ARBA" id="ARBA00023242"/>
    </source>
</evidence>
<sequence length="493" mass="55793">MNPAKVELLLEQQMKRIQMLADAKLTSNTQPSSSNPTTTAPSVDGIANSISEFHYDPESNVTFDMWFRCYEDLFKFDFTNQDDAWKVQSLLRKLGPSELDRYCNLILPLSPRDHSFSDNVQSLSQQFEDNSLFNARYRCLKLTINKDADFLTHVGIVNRGCERVRLKSLIEDQFKALILICSLQSQKYSDIRTRLDEDPKLTIANEYQLLINLQRDTTMVQRGGSDHTEVHVAQQPPNPHKSALATPSSGQQTKTNPPAPCCNSVHGTLFETAILFPERICEGISPDQNEIFLELNIDHLLHCIRPNTQSTSSRNPLYNSNCTSNSYTTVNKSRIGSNSVTGMISNLDQSVCRLLGLKIKLVRRKTPCLAIELDQSSVTGHPRAVWHFIPVQVVPPRLWDEFVELPDPDFNVSIFFPPVKTLRPFVDRMKKFAKFIIISANGSGELNFAVNVETLASVKLTFRGLKARSWMNSESFSTEINDSIDEARSTIWD</sequence>
<dbReference type="PANTHER" id="PTHR12900:SF0">
    <property type="entry name" value="CHECKPOINT PROTEIN"/>
    <property type="match status" value="1"/>
</dbReference>
<dbReference type="Gene3D" id="3.70.10.10">
    <property type="match status" value="1"/>
</dbReference>
<feature type="domain" description="DUF7083" evidence="4">
    <location>
        <begin position="44"/>
        <end position="129"/>
    </location>
</feature>
<dbReference type="GO" id="GO:0033314">
    <property type="term" value="P:mitotic DNA replication checkpoint signaling"/>
    <property type="evidence" value="ECO:0007669"/>
    <property type="project" value="TreeGrafter"/>
</dbReference>
<organism evidence="5 6">
    <name type="scientific">Schistosoma mattheei</name>
    <dbReference type="NCBI Taxonomy" id="31246"/>
    <lineage>
        <taxon>Eukaryota</taxon>
        <taxon>Metazoa</taxon>
        <taxon>Spiralia</taxon>
        <taxon>Lophotrochozoa</taxon>
        <taxon>Platyhelminthes</taxon>
        <taxon>Trematoda</taxon>
        <taxon>Digenea</taxon>
        <taxon>Strigeidida</taxon>
        <taxon>Schistosomatoidea</taxon>
        <taxon>Schistosomatidae</taxon>
        <taxon>Schistosoma</taxon>
    </lineage>
</organism>
<proteinExistence type="predicted"/>
<dbReference type="GO" id="GO:0035861">
    <property type="term" value="C:site of double-strand break"/>
    <property type="evidence" value="ECO:0007669"/>
    <property type="project" value="TreeGrafter"/>
</dbReference>
<keyword evidence="6" id="KW-1185">Reference proteome</keyword>
<dbReference type="PANTHER" id="PTHR12900">
    <property type="entry name" value="MITOTIC AND DNA DAMAGE CHECKPOINT PROTEIN HUS1"/>
    <property type="match status" value="1"/>
</dbReference>
<accession>A0A183PCK7</accession>
<comment type="subcellular location">
    <subcellularLocation>
        <location evidence="1">Nucleus</location>
    </subcellularLocation>
</comment>
<dbReference type="GO" id="GO:0031573">
    <property type="term" value="P:mitotic intra-S DNA damage checkpoint signaling"/>
    <property type="evidence" value="ECO:0007669"/>
    <property type="project" value="TreeGrafter"/>
</dbReference>
<dbReference type="Pfam" id="PF04005">
    <property type="entry name" value="Hus1"/>
    <property type="match status" value="1"/>
</dbReference>
<feature type="non-terminal residue" evidence="5">
    <location>
        <position position="493"/>
    </location>
</feature>
<dbReference type="STRING" id="31246.A0A183PCK7"/>
<feature type="compositionally biased region" description="Polar residues" evidence="3">
    <location>
        <begin position="245"/>
        <end position="256"/>
    </location>
</feature>
<dbReference type="AlphaFoldDB" id="A0A183PCK7"/>
<dbReference type="InterPro" id="IPR007150">
    <property type="entry name" value="HUS1/Mec3"/>
</dbReference>
<dbReference type="Proteomes" id="UP000269396">
    <property type="component" value="Unassembled WGS sequence"/>
</dbReference>
<reference evidence="5 6" key="1">
    <citation type="submission" date="2018-11" db="EMBL/GenBank/DDBJ databases">
        <authorList>
            <consortium name="Pathogen Informatics"/>
        </authorList>
    </citation>
    <scope>NUCLEOTIDE SEQUENCE [LARGE SCALE GENOMIC DNA]</scope>
    <source>
        <strain>Denwood</strain>
        <strain evidence="6">Zambia</strain>
    </source>
</reference>
<protein>
    <recommendedName>
        <fullName evidence="4">DUF7083 domain-containing protein</fullName>
    </recommendedName>
</protein>
<dbReference type="GO" id="GO:0006289">
    <property type="term" value="P:nucleotide-excision repair"/>
    <property type="evidence" value="ECO:0007669"/>
    <property type="project" value="TreeGrafter"/>
</dbReference>
<dbReference type="GO" id="GO:0000723">
    <property type="term" value="P:telomere maintenance"/>
    <property type="evidence" value="ECO:0007669"/>
    <property type="project" value="TreeGrafter"/>
</dbReference>
<name>A0A183PCK7_9TREM</name>
<dbReference type="InterPro" id="IPR055510">
    <property type="entry name" value="DUF7083"/>
</dbReference>
<dbReference type="GO" id="GO:0044778">
    <property type="term" value="P:meiotic DNA integrity checkpoint signaling"/>
    <property type="evidence" value="ECO:0007669"/>
    <property type="project" value="TreeGrafter"/>
</dbReference>
<dbReference type="EMBL" id="UZAL01032098">
    <property type="protein sequence ID" value="VDP60040.1"/>
    <property type="molecule type" value="Genomic_DNA"/>
</dbReference>
<feature type="region of interest" description="Disordered" evidence="3">
    <location>
        <begin position="220"/>
        <end position="258"/>
    </location>
</feature>
<evidence type="ECO:0000256" key="3">
    <source>
        <dbReference type="SAM" id="MobiDB-lite"/>
    </source>
</evidence>
<dbReference type="Pfam" id="PF23309">
    <property type="entry name" value="DUF7083"/>
    <property type="match status" value="1"/>
</dbReference>